<evidence type="ECO:0000259" key="1">
    <source>
        <dbReference type="Pfam" id="PF13628"/>
    </source>
</evidence>
<evidence type="ECO:0000313" key="2">
    <source>
        <dbReference type="EMBL" id="MFN0289786.1"/>
    </source>
</evidence>
<dbReference type="InterPro" id="IPR025419">
    <property type="entry name" value="DUF4142"/>
</dbReference>
<reference evidence="2 3" key="1">
    <citation type="submission" date="2024-12" db="EMBL/GenBank/DDBJ databases">
        <authorList>
            <person name="Hu S."/>
        </authorList>
    </citation>
    <scope>NUCLEOTIDE SEQUENCE [LARGE SCALE GENOMIC DNA]</scope>
    <source>
        <strain evidence="2 3">P-25</strain>
    </source>
</reference>
<dbReference type="PROSITE" id="PS51257">
    <property type="entry name" value="PROKAR_LIPOPROTEIN"/>
    <property type="match status" value="1"/>
</dbReference>
<protein>
    <submittedName>
        <fullName evidence="2">DUF4142 domain-containing protein</fullName>
    </submittedName>
</protein>
<evidence type="ECO:0000313" key="3">
    <source>
        <dbReference type="Proteomes" id="UP001517367"/>
    </source>
</evidence>
<dbReference type="EMBL" id="SRMP02000001">
    <property type="protein sequence ID" value="MFN0289786.1"/>
    <property type="molecule type" value="Genomic_DNA"/>
</dbReference>
<accession>A0ABW9JCF7</accession>
<organism evidence="2 3">
    <name type="scientific">Pedobacter helvus</name>
    <dbReference type="NCBI Taxonomy" id="2563444"/>
    <lineage>
        <taxon>Bacteria</taxon>
        <taxon>Pseudomonadati</taxon>
        <taxon>Bacteroidota</taxon>
        <taxon>Sphingobacteriia</taxon>
        <taxon>Sphingobacteriales</taxon>
        <taxon>Sphingobacteriaceae</taxon>
        <taxon>Pedobacter</taxon>
    </lineage>
</organism>
<gene>
    <name evidence="2" type="ORF">E5L68_000200</name>
</gene>
<dbReference type="Proteomes" id="UP001517367">
    <property type="component" value="Unassembled WGS sequence"/>
</dbReference>
<dbReference type="RefSeq" id="WP_138727405.1">
    <property type="nucleotide sequence ID" value="NZ_SRMP02000001.1"/>
</dbReference>
<feature type="domain" description="DUF4142" evidence="1">
    <location>
        <begin position="61"/>
        <end position="189"/>
    </location>
</feature>
<comment type="caution">
    <text evidence="2">The sequence shown here is derived from an EMBL/GenBank/DDBJ whole genome shotgun (WGS) entry which is preliminary data.</text>
</comment>
<sequence length="212" mass="23152">MIKSNRNVIVAITAISLAAASCTLSKKEQRENAGISADSTIDATTKAKVSTADIDMDGSEKSFILAIHSQSLYVTELTNIAAKSKNNELRVFVKKIASDYQKMSRDIEMIAKGKGILLERKLSDMQRKELNSLKELSSPTLDQQVLQKIQSFQASFTMLFKEGQHLANKDLQNFASNGLMAIHNQQAATTKLVNNASGNSSQSTRPGEVSVK</sequence>
<dbReference type="Pfam" id="PF13628">
    <property type="entry name" value="DUF4142"/>
    <property type="match status" value="1"/>
</dbReference>
<proteinExistence type="predicted"/>
<name>A0ABW9JCF7_9SPHI</name>
<keyword evidence="3" id="KW-1185">Reference proteome</keyword>